<dbReference type="EMBL" id="CP061800">
    <property type="protein sequence ID" value="QTA84085.1"/>
    <property type="molecule type" value="Genomic_DNA"/>
</dbReference>
<reference evidence="1" key="1">
    <citation type="journal article" date="2021" name="Microb. Physiol.">
        <title>Proteogenomic Insights into the Physiology of Marine, Sulfate-Reducing, Filamentous Desulfonema limicola and Desulfonema magnum.</title>
        <authorList>
            <person name="Schnaars V."/>
            <person name="Wohlbrand L."/>
            <person name="Scheve S."/>
            <person name="Hinrichs C."/>
            <person name="Reinhardt R."/>
            <person name="Rabus R."/>
        </authorList>
    </citation>
    <scope>NUCLEOTIDE SEQUENCE</scope>
    <source>
        <strain evidence="1">4be13</strain>
    </source>
</reference>
<name>A0A975BFG0_9BACT</name>
<dbReference type="Proteomes" id="UP000663722">
    <property type="component" value="Chromosome"/>
</dbReference>
<gene>
    <name evidence="1" type="ORF">dnm_000770</name>
</gene>
<accession>A0A975BFG0</accession>
<organism evidence="1 2">
    <name type="scientific">Desulfonema magnum</name>
    <dbReference type="NCBI Taxonomy" id="45655"/>
    <lineage>
        <taxon>Bacteria</taxon>
        <taxon>Pseudomonadati</taxon>
        <taxon>Thermodesulfobacteriota</taxon>
        <taxon>Desulfobacteria</taxon>
        <taxon>Desulfobacterales</taxon>
        <taxon>Desulfococcaceae</taxon>
        <taxon>Desulfonema</taxon>
    </lineage>
</organism>
<proteinExistence type="predicted"/>
<dbReference type="AlphaFoldDB" id="A0A975BFG0"/>
<evidence type="ECO:0000313" key="1">
    <source>
        <dbReference type="EMBL" id="QTA84085.1"/>
    </source>
</evidence>
<protein>
    <recommendedName>
        <fullName evidence="3">PIN domain-containing protein</fullName>
    </recommendedName>
</protein>
<dbReference type="KEGG" id="dmm:dnm_000770"/>
<dbReference type="RefSeq" id="WP_207680719.1">
    <property type="nucleotide sequence ID" value="NZ_CP061800.1"/>
</dbReference>
<evidence type="ECO:0008006" key="3">
    <source>
        <dbReference type="Google" id="ProtNLM"/>
    </source>
</evidence>
<evidence type="ECO:0000313" key="2">
    <source>
        <dbReference type="Proteomes" id="UP000663722"/>
    </source>
</evidence>
<sequence length="168" mass="18977">MRKVIIFDTSVLCCWLKVPGKSTCGGSNDRWDFTRINEKVEEELKNKSTFVLPLATIIETGNHIAQAHGNRYDIAKKLSDLILKAATETEPWAAFEHQSELWNEKRLKELADKWPNLASQGLGIGDATIKEVAEYYSEIGFNVEILTGDQGLKVYQPAEKTIIPRRRG</sequence>
<keyword evidence="2" id="KW-1185">Reference proteome</keyword>